<evidence type="ECO:0000256" key="2">
    <source>
        <dbReference type="ARBA" id="ARBA00008697"/>
    </source>
</evidence>
<evidence type="ECO:0000256" key="6">
    <source>
        <dbReference type="ARBA" id="ARBA00022475"/>
    </source>
</evidence>
<evidence type="ECO:0000256" key="9">
    <source>
        <dbReference type="ARBA" id="ARBA00023136"/>
    </source>
</evidence>
<dbReference type="Proteomes" id="UP000092650">
    <property type="component" value="Chromosome"/>
</dbReference>
<dbReference type="EMBL" id="CP016539">
    <property type="protein sequence ID" value="ANU20972.1"/>
    <property type="molecule type" value="Genomic_DNA"/>
</dbReference>
<comment type="subcellular location">
    <subcellularLocation>
        <location evidence="1">Cell membrane</location>
        <topology evidence="1">Multi-pass membrane protein</topology>
    </subcellularLocation>
</comment>
<feature type="transmembrane region" description="Helical" evidence="11">
    <location>
        <begin position="224"/>
        <end position="244"/>
    </location>
</feature>
<proteinExistence type="inferred from homology"/>
<comment type="function">
    <text evidence="10">Part of the ABC transporter complex hrt involved in hemin import. Responsible for the translocation of the substrate across the membrane.</text>
</comment>
<dbReference type="InterPro" id="IPR003838">
    <property type="entry name" value="ABC3_permease_C"/>
</dbReference>
<reference evidence="13" key="1">
    <citation type="submission" date="2016-10" db="EMBL/GenBank/DDBJ databases">
        <authorList>
            <person name="See-Too W.S."/>
        </authorList>
    </citation>
    <scope>NUCLEOTIDE SEQUENCE [LARGE SCALE GENOMIC DNA]</scope>
    <source>
        <strain evidence="13">DSM 23997</strain>
    </source>
</reference>
<feature type="domain" description="ABC3 transporter permease C-terminal" evidence="12">
    <location>
        <begin position="224"/>
        <end position="335"/>
    </location>
</feature>
<evidence type="ECO:0000313" key="14">
    <source>
        <dbReference type="Proteomes" id="UP000092650"/>
    </source>
</evidence>
<dbReference type="PANTHER" id="PTHR43738">
    <property type="entry name" value="ABC TRANSPORTER, MEMBRANE PROTEIN"/>
    <property type="match status" value="1"/>
</dbReference>
<dbReference type="OrthoDB" id="384327at2"/>
<evidence type="ECO:0000259" key="12">
    <source>
        <dbReference type="Pfam" id="PF02687"/>
    </source>
</evidence>
<dbReference type="AlphaFoldDB" id="A0A1C7EC39"/>
<evidence type="ECO:0000256" key="7">
    <source>
        <dbReference type="ARBA" id="ARBA00022692"/>
    </source>
</evidence>
<evidence type="ECO:0000256" key="10">
    <source>
        <dbReference type="ARBA" id="ARBA00024973"/>
    </source>
</evidence>
<evidence type="ECO:0000313" key="13">
    <source>
        <dbReference type="EMBL" id="ANU20972.1"/>
    </source>
</evidence>
<feature type="transmembrane region" description="Helical" evidence="11">
    <location>
        <begin position="307"/>
        <end position="328"/>
    </location>
</feature>
<dbReference type="STRING" id="1038856.BBI15_12665"/>
<comment type="subunit">
    <text evidence="3">The complex is composed of two ATP-binding proteins (HrtA), two transmembrane proteins (HrtB) and a solute-binding protein.</text>
</comment>
<evidence type="ECO:0000256" key="11">
    <source>
        <dbReference type="SAM" id="Phobius"/>
    </source>
</evidence>
<keyword evidence="9 11" id="KW-0472">Membrane</keyword>
<dbReference type="PANTHER" id="PTHR43738:SF1">
    <property type="entry name" value="HEMIN TRANSPORT SYSTEM PERMEASE PROTEIN HRTB-RELATED"/>
    <property type="match status" value="1"/>
</dbReference>
<keyword evidence="8 11" id="KW-1133">Transmembrane helix</keyword>
<gene>
    <name evidence="13" type="ORF">BBI15_12665</name>
</gene>
<evidence type="ECO:0000256" key="5">
    <source>
        <dbReference type="ARBA" id="ARBA00022448"/>
    </source>
</evidence>
<protein>
    <recommendedName>
        <fullName evidence="4">Putative hemin transport system permease protein HrtB</fullName>
    </recommendedName>
</protein>
<organism evidence="13 14">
    <name type="scientific">Planococcus plakortidis</name>
    <dbReference type="NCBI Taxonomy" id="1038856"/>
    <lineage>
        <taxon>Bacteria</taxon>
        <taxon>Bacillati</taxon>
        <taxon>Bacillota</taxon>
        <taxon>Bacilli</taxon>
        <taxon>Bacillales</taxon>
        <taxon>Caryophanaceae</taxon>
        <taxon>Planococcus</taxon>
    </lineage>
</organism>
<keyword evidence="6" id="KW-1003">Cell membrane</keyword>
<name>A0A1C7EC39_9BACL</name>
<comment type="similarity">
    <text evidence="2">Belongs to the ABC-4 integral membrane protein family. HrtB subfamily.</text>
</comment>
<keyword evidence="5" id="KW-0813">Transport</keyword>
<evidence type="ECO:0000256" key="3">
    <source>
        <dbReference type="ARBA" id="ARBA00011131"/>
    </source>
</evidence>
<dbReference type="InterPro" id="IPR051125">
    <property type="entry name" value="ABC-4/HrtB_transporter"/>
</dbReference>
<dbReference type="GO" id="GO:0005886">
    <property type="term" value="C:plasma membrane"/>
    <property type="evidence" value="ECO:0007669"/>
    <property type="project" value="UniProtKB-SubCell"/>
</dbReference>
<keyword evidence="14" id="KW-1185">Reference proteome</keyword>
<dbReference type="RefSeq" id="WP_068871429.1">
    <property type="nucleotide sequence ID" value="NZ_CP016539.2"/>
</dbReference>
<evidence type="ECO:0000256" key="8">
    <source>
        <dbReference type="ARBA" id="ARBA00022989"/>
    </source>
</evidence>
<keyword evidence="7 11" id="KW-0812">Transmembrane</keyword>
<sequence>MNLAWKEMKKSKTKFVILGSIVFLISLLTFIISGLANGLSQDNAALIKNLPDGEIYMETAAEETHALSAIDIATQQSALSENDGAFAFSIQMGFLLNEQDEQQSVAFATSTGSAPFPDVSKGEIVLDRSLEEDGIQQGERFTNSQSNGEFTVAGFTDGAKYSHAAVAFVHPDDFADMYRTEEQQMLFAPDLAEPGAIPGLQSFSIEEFLDTLPSYSAEQLSLSMIVWFLVVISGMLFAIFFYMMNIQKLGLYGILKAIGVKTGTLFRMIWAQMLAITAVALFLSIAFSQLFATLAPGDMPFYLPIGITLQLSAVFFAIGFAGATLSGFQIRKAQPLQAIQQGEG</sequence>
<dbReference type="KEGG" id="ppla:BBI15_12665"/>
<accession>A0A1C7EC39</accession>
<feature type="transmembrane region" description="Helical" evidence="11">
    <location>
        <begin position="265"/>
        <end position="287"/>
    </location>
</feature>
<dbReference type="Pfam" id="PF02687">
    <property type="entry name" value="FtsX"/>
    <property type="match status" value="1"/>
</dbReference>
<evidence type="ECO:0000256" key="1">
    <source>
        <dbReference type="ARBA" id="ARBA00004651"/>
    </source>
</evidence>
<evidence type="ECO:0000256" key="4">
    <source>
        <dbReference type="ARBA" id="ARBA00016962"/>
    </source>
</evidence>